<dbReference type="InterPro" id="IPR018934">
    <property type="entry name" value="RIO_dom"/>
</dbReference>
<evidence type="ECO:0000259" key="13">
    <source>
        <dbReference type="PROSITE" id="PS50011"/>
    </source>
</evidence>
<evidence type="ECO:0000313" key="15">
    <source>
        <dbReference type="Proteomes" id="UP000215027"/>
    </source>
</evidence>
<dbReference type="Gene3D" id="1.10.510.10">
    <property type="entry name" value="Transferase(Phosphotransferase) domain 1"/>
    <property type="match status" value="1"/>
</dbReference>
<evidence type="ECO:0000256" key="8">
    <source>
        <dbReference type="ARBA" id="ARBA00022840"/>
    </source>
</evidence>
<dbReference type="OrthoDB" id="9795258at2"/>
<dbReference type="Proteomes" id="UP000215027">
    <property type="component" value="Chromosome I"/>
</dbReference>
<dbReference type="AlphaFoldDB" id="A0A170PDS6"/>
<sequence length="316" mass="36286">MDSYEAFDKYLDFAEEYDELGQPRRAQKPRPAAKQKKKPAPALTDFDDDATTWVPSYAASLDPLHHERAWLIESVAPFYRDNVITDVTRRVKGGKEANVYCCTAHPAAGVELIAAKLYRPRMLRTLKNDALYKSGRDLRNEEGKLIKGRREKLALVQKSRFGQHLDMVWWINNEYSVQRTLFEAGADVPRPIGHNGNTILMDYVGDAGQAAPLLSDVSLDREEAAVLFDVIMDNIRLMLEHHFVHGDLSAFNILYWEEEIYIIDFPQVVNARVNPNARMLLQRDVTRICDYFARFKVKSNPAQITHTLWEPYMGDL</sequence>
<dbReference type="SMR" id="A0A170PDS6"/>
<dbReference type="EMBL" id="LN890655">
    <property type="protein sequence ID" value="CUS02187.2"/>
    <property type="molecule type" value="Genomic_DNA"/>
</dbReference>
<accession>A0A170PDS6</accession>
<dbReference type="InterPro" id="IPR000719">
    <property type="entry name" value="Prot_kinase_dom"/>
</dbReference>
<dbReference type="KEGG" id="pbf:CFX0092_A0306"/>
<dbReference type="PROSITE" id="PS50011">
    <property type="entry name" value="PROTEIN_KINASE_DOM"/>
    <property type="match status" value="1"/>
</dbReference>
<dbReference type="PANTHER" id="PTHR45723">
    <property type="entry name" value="SERINE/THREONINE-PROTEIN KINASE RIO1"/>
    <property type="match status" value="1"/>
</dbReference>
<dbReference type="EC" id="2.7.11.1" evidence="2"/>
<evidence type="ECO:0000256" key="12">
    <source>
        <dbReference type="SAM" id="MobiDB-lite"/>
    </source>
</evidence>
<comment type="catalytic activity">
    <reaction evidence="11">
        <text>L-seryl-[protein] + ATP = O-phospho-L-seryl-[protein] + ADP + H(+)</text>
        <dbReference type="Rhea" id="RHEA:17989"/>
        <dbReference type="Rhea" id="RHEA-COMP:9863"/>
        <dbReference type="Rhea" id="RHEA-COMP:11604"/>
        <dbReference type="ChEBI" id="CHEBI:15378"/>
        <dbReference type="ChEBI" id="CHEBI:29999"/>
        <dbReference type="ChEBI" id="CHEBI:30616"/>
        <dbReference type="ChEBI" id="CHEBI:83421"/>
        <dbReference type="ChEBI" id="CHEBI:456216"/>
        <dbReference type="EC" id="2.7.11.1"/>
    </reaction>
</comment>
<organism evidence="14 15">
    <name type="scientific">Candidatus Promineifilum breve</name>
    <dbReference type="NCBI Taxonomy" id="1806508"/>
    <lineage>
        <taxon>Bacteria</taxon>
        <taxon>Bacillati</taxon>
        <taxon>Chloroflexota</taxon>
        <taxon>Ardenticatenia</taxon>
        <taxon>Candidatus Promineifilales</taxon>
        <taxon>Candidatus Promineifilaceae</taxon>
        <taxon>Candidatus Promineifilum</taxon>
    </lineage>
</organism>
<name>A0A170PDS6_9CHLR</name>
<proteinExistence type="inferred from homology"/>
<evidence type="ECO:0000256" key="5">
    <source>
        <dbReference type="ARBA" id="ARBA00022723"/>
    </source>
</evidence>
<evidence type="ECO:0000256" key="10">
    <source>
        <dbReference type="ARBA" id="ARBA00047899"/>
    </source>
</evidence>
<keyword evidence="7" id="KW-0418">Kinase</keyword>
<dbReference type="SUPFAM" id="SSF56112">
    <property type="entry name" value="Protein kinase-like (PK-like)"/>
    <property type="match status" value="1"/>
</dbReference>
<evidence type="ECO:0000256" key="1">
    <source>
        <dbReference type="ARBA" id="ARBA00009196"/>
    </source>
</evidence>
<evidence type="ECO:0000256" key="9">
    <source>
        <dbReference type="ARBA" id="ARBA00022842"/>
    </source>
</evidence>
<keyword evidence="5" id="KW-0479">Metal-binding</keyword>
<keyword evidence="8" id="KW-0067">ATP-binding</keyword>
<reference evidence="14" key="1">
    <citation type="submission" date="2016-01" db="EMBL/GenBank/DDBJ databases">
        <authorList>
            <person name="Mcilroy J.S."/>
            <person name="Karst M S."/>
            <person name="Albertsen M."/>
        </authorList>
    </citation>
    <scope>NUCLEOTIDE SEQUENCE</scope>
    <source>
        <strain evidence="14">Cfx-K</strain>
    </source>
</reference>
<keyword evidence="4" id="KW-0808">Transferase</keyword>
<comment type="similarity">
    <text evidence="1">Belongs to the protein kinase superfamily. RIO-type Ser/Thr kinase family.</text>
</comment>
<dbReference type="GO" id="GO:0005524">
    <property type="term" value="F:ATP binding"/>
    <property type="evidence" value="ECO:0007669"/>
    <property type="project" value="UniProtKB-KW"/>
</dbReference>
<evidence type="ECO:0000256" key="2">
    <source>
        <dbReference type="ARBA" id="ARBA00012513"/>
    </source>
</evidence>
<keyword evidence="6" id="KW-0547">Nucleotide-binding</keyword>
<dbReference type="InterPro" id="IPR011009">
    <property type="entry name" value="Kinase-like_dom_sf"/>
</dbReference>
<dbReference type="GO" id="GO:0046872">
    <property type="term" value="F:metal ion binding"/>
    <property type="evidence" value="ECO:0007669"/>
    <property type="project" value="UniProtKB-KW"/>
</dbReference>
<evidence type="ECO:0000256" key="4">
    <source>
        <dbReference type="ARBA" id="ARBA00022679"/>
    </source>
</evidence>
<keyword evidence="3" id="KW-0723">Serine/threonine-protein kinase</keyword>
<evidence type="ECO:0000256" key="11">
    <source>
        <dbReference type="ARBA" id="ARBA00048679"/>
    </source>
</evidence>
<protein>
    <recommendedName>
        <fullName evidence="2">non-specific serine/threonine protein kinase</fullName>
        <ecNumber evidence="2">2.7.11.1</ecNumber>
    </recommendedName>
</protein>
<feature type="region of interest" description="Disordered" evidence="12">
    <location>
        <begin position="18"/>
        <end position="45"/>
    </location>
</feature>
<dbReference type="Gene3D" id="3.30.200.20">
    <property type="entry name" value="Phosphorylase Kinase, domain 1"/>
    <property type="match status" value="1"/>
</dbReference>
<evidence type="ECO:0000256" key="6">
    <source>
        <dbReference type="ARBA" id="ARBA00022741"/>
    </source>
</evidence>
<evidence type="ECO:0000256" key="3">
    <source>
        <dbReference type="ARBA" id="ARBA00022527"/>
    </source>
</evidence>
<dbReference type="GO" id="GO:0004674">
    <property type="term" value="F:protein serine/threonine kinase activity"/>
    <property type="evidence" value="ECO:0007669"/>
    <property type="project" value="UniProtKB-KW"/>
</dbReference>
<dbReference type="InterPro" id="IPR000687">
    <property type="entry name" value="RIO_kinase"/>
</dbReference>
<dbReference type="InterPro" id="IPR051272">
    <property type="entry name" value="RIO-type_Ser/Thr_kinase"/>
</dbReference>
<evidence type="ECO:0000256" key="7">
    <source>
        <dbReference type="ARBA" id="ARBA00022777"/>
    </source>
</evidence>
<dbReference type="Pfam" id="PF01163">
    <property type="entry name" value="RIO1"/>
    <property type="match status" value="1"/>
</dbReference>
<keyword evidence="15" id="KW-1185">Reference proteome</keyword>
<dbReference type="SMART" id="SM00090">
    <property type="entry name" value="RIO"/>
    <property type="match status" value="1"/>
</dbReference>
<feature type="domain" description="Protein kinase" evidence="13">
    <location>
        <begin position="85"/>
        <end position="316"/>
    </location>
</feature>
<comment type="catalytic activity">
    <reaction evidence="10">
        <text>L-threonyl-[protein] + ATP = O-phospho-L-threonyl-[protein] + ADP + H(+)</text>
        <dbReference type="Rhea" id="RHEA:46608"/>
        <dbReference type="Rhea" id="RHEA-COMP:11060"/>
        <dbReference type="Rhea" id="RHEA-COMP:11605"/>
        <dbReference type="ChEBI" id="CHEBI:15378"/>
        <dbReference type="ChEBI" id="CHEBI:30013"/>
        <dbReference type="ChEBI" id="CHEBI:30616"/>
        <dbReference type="ChEBI" id="CHEBI:61977"/>
        <dbReference type="ChEBI" id="CHEBI:456216"/>
        <dbReference type="EC" id="2.7.11.1"/>
    </reaction>
</comment>
<keyword evidence="9" id="KW-0460">Magnesium</keyword>
<evidence type="ECO:0000313" key="14">
    <source>
        <dbReference type="EMBL" id="CUS02187.2"/>
    </source>
</evidence>
<feature type="compositionally biased region" description="Basic residues" evidence="12">
    <location>
        <begin position="25"/>
        <end position="39"/>
    </location>
</feature>
<dbReference type="RefSeq" id="WP_095041832.1">
    <property type="nucleotide sequence ID" value="NZ_LN890655.1"/>
</dbReference>
<gene>
    <name evidence="14" type="ORF">CFX0092_A0306</name>
</gene>